<dbReference type="RefSeq" id="WP_273615036.1">
    <property type="nucleotide sequence ID" value="NZ_CP117416.1"/>
</dbReference>
<dbReference type="PANTHER" id="PTHR32114">
    <property type="entry name" value="ABC TRANSPORTER ABCH.3"/>
    <property type="match status" value="1"/>
</dbReference>
<dbReference type="SUPFAM" id="SSF52540">
    <property type="entry name" value="P-loop containing nucleoside triphosphate hydrolases"/>
    <property type="match status" value="2"/>
</dbReference>
<dbReference type="EMBL" id="CP117416">
    <property type="protein sequence ID" value="WCT56766.1"/>
    <property type="molecule type" value="Genomic_DNA"/>
</dbReference>
<gene>
    <name evidence="6" type="primary">dndD</name>
    <name evidence="6" type="ORF">PQ456_04375</name>
</gene>
<dbReference type="Pfam" id="PF13476">
    <property type="entry name" value="AAA_23"/>
    <property type="match status" value="1"/>
</dbReference>
<accession>A0AAX3M5N4</accession>
<proteinExistence type="inferred from homology"/>
<sequence>MQINKLVLRNIGAYGDLNTFDFRTNSKKNVVLLGGKNGAGKTTILESIRIALFGSMAYGFVTDNEPYFRKIRSLLNRKAVQANGNDFQIALNYISTEEFQPNEYSLVRSWRLKDQKIREYFSVQKNGQHLNAQEISDFQNRLREEMPPRLFELCLFDGEDISRIVSEERIPEYLRESGKILFNLDLFMNLEKDLQTYRIQYAQKNADAAKEIEEQERLEKEINDLKVVLNEKEISIVEYEEEVNRLEDSIKQDKKDFEVHGGLVQEKRNELMNRINVIENERKTNSDQVRSFINTLLPFHIARKQLEEVNQQLIAEKNYESYEFVMTTLEKKKLNQLIQTMNPSKDLLSSQGDAPLLDVDELYNGILEILKPDNIHLLHRASFAQRSEIHNLFNRIMAIDINSYITLFDKNASLLEEAQKLRKAVERNDQSSEFKEILNNIESKTKEAEQFKLLLEQQTYDIQLLRENIQSKVLASSKITDKIREFHKAENSFAMTEKLLTVSRKFRERQWRKKLDDVSNEATKLINILFRKKSYIERMHINHSSFELNLYDKQKQEITKERLSAGEKEMLMLTVILSMFKVSGWKLPFVFDTLLGRLDQDHKKALIQHFIPRCGDQVLIFTTDSEIGVDQFEYIKDITSTYYTLEFNEILDQAEIVKGRYFNINKENSAI</sequence>
<organism evidence="6 7">
    <name type="scientific">Paenibacillus kyungheensis</name>
    <dbReference type="NCBI Taxonomy" id="1452732"/>
    <lineage>
        <taxon>Bacteria</taxon>
        <taxon>Bacillati</taxon>
        <taxon>Bacillota</taxon>
        <taxon>Bacilli</taxon>
        <taxon>Bacillales</taxon>
        <taxon>Paenibacillaceae</taxon>
        <taxon>Paenibacillus</taxon>
    </lineage>
</organism>
<dbReference type="KEGG" id="pka:PQ456_04375"/>
<dbReference type="Gene3D" id="3.40.50.300">
    <property type="entry name" value="P-loop containing nucleotide triphosphate hydrolases"/>
    <property type="match status" value="2"/>
</dbReference>
<dbReference type="AlphaFoldDB" id="A0AAX3M5N4"/>
<keyword evidence="7" id="KW-1185">Reference proteome</keyword>
<evidence type="ECO:0000256" key="4">
    <source>
        <dbReference type="SAM" id="Coils"/>
    </source>
</evidence>
<dbReference type="InterPro" id="IPR027417">
    <property type="entry name" value="P-loop_NTPase"/>
</dbReference>
<dbReference type="Proteomes" id="UP001220509">
    <property type="component" value="Chromosome"/>
</dbReference>
<protein>
    <recommendedName>
        <fullName evidence="3">Nuclease SbcCD subunit C</fullName>
    </recommendedName>
</protein>
<dbReference type="NCBIfam" id="TIGR03185">
    <property type="entry name" value="DNA_S_dndD"/>
    <property type="match status" value="1"/>
</dbReference>
<dbReference type="REBASE" id="691645">
    <property type="entry name" value="M.Pky18744DndDP"/>
</dbReference>
<reference evidence="6 7" key="1">
    <citation type="submission" date="2023-02" db="EMBL/GenBank/DDBJ databases">
        <title>Genome sequence of Paenibacillus kyungheensis KACC 18744.</title>
        <authorList>
            <person name="Kim S."/>
            <person name="Heo J."/>
            <person name="Kwon S.-W."/>
        </authorList>
    </citation>
    <scope>NUCLEOTIDE SEQUENCE [LARGE SCALE GENOMIC DNA]</scope>
    <source>
        <strain evidence="6 7">KACC 18744</strain>
    </source>
</reference>
<feature type="domain" description="Rad50/SbcC-type AAA" evidence="5">
    <location>
        <begin position="5"/>
        <end position="252"/>
    </location>
</feature>
<evidence type="ECO:0000256" key="3">
    <source>
        <dbReference type="ARBA" id="ARBA00013368"/>
    </source>
</evidence>
<dbReference type="InterPro" id="IPR038729">
    <property type="entry name" value="Rad50/SbcC_AAA"/>
</dbReference>
<evidence type="ECO:0000313" key="6">
    <source>
        <dbReference type="EMBL" id="WCT56766.1"/>
    </source>
</evidence>
<dbReference type="InterPro" id="IPR017599">
    <property type="entry name" value="DNA_S_DndD"/>
</dbReference>
<name>A0AAX3M5N4_9BACL</name>
<evidence type="ECO:0000256" key="2">
    <source>
        <dbReference type="ARBA" id="ARBA00011322"/>
    </source>
</evidence>
<evidence type="ECO:0000259" key="5">
    <source>
        <dbReference type="Pfam" id="PF13476"/>
    </source>
</evidence>
<comment type="similarity">
    <text evidence="1">Belongs to the SMC family. SbcC subfamily.</text>
</comment>
<comment type="subunit">
    <text evidence="2">Heterodimer of SbcC and SbcD.</text>
</comment>
<dbReference type="PANTHER" id="PTHR32114:SF2">
    <property type="entry name" value="ABC TRANSPORTER ABCH.3"/>
    <property type="match status" value="1"/>
</dbReference>
<keyword evidence="4" id="KW-0175">Coiled coil</keyword>
<dbReference type="GO" id="GO:0016887">
    <property type="term" value="F:ATP hydrolysis activity"/>
    <property type="evidence" value="ECO:0007669"/>
    <property type="project" value="InterPro"/>
</dbReference>
<feature type="coiled-coil region" evidence="4">
    <location>
        <begin position="198"/>
        <end position="256"/>
    </location>
</feature>
<dbReference type="GO" id="GO:0006302">
    <property type="term" value="P:double-strand break repair"/>
    <property type="evidence" value="ECO:0007669"/>
    <property type="project" value="InterPro"/>
</dbReference>
<evidence type="ECO:0000256" key="1">
    <source>
        <dbReference type="ARBA" id="ARBA00006930"/>
    </source>
</evidence>
<evidence type="ECO:0000313" key="7">
    <source>
        <dbReference type="Proteomes" id="UP001220509"/>
    </source>
</evidence>